<dbReference type="PANTHER" id="PTHR43360:SF1">
    <property type="entry name" value="CARBOXYSOME ASSEMBLY PROTEIN CCMM"/>
    <property type="match status" value="1"/>
</dbReference>
<sequence>MLPVGSITFFVVHPFVKHLISGLSIRKACILIMPLPVFTGKEVKMLRKNPSGHTPVVSTKAYIDPTAVICGRVIIHDYVYVGPYAVIRADELNADGDMDPIIIHSHSNIQDGVVIHSKSGAPVTIGSGTSIAHRAIVHGPCQVDERVFIGFNSVLFNCHIQTGCVIRYNAVVDGVTLPENTYIPSTERVGPDSDLKSYSRVDPASLQFSEEVASTNVKLVEGYQKLRNEF</sequence>
<dbReference type="Pfam" id="PF00132">
    <property type="entry name" value="Hexapep"/>
    <property type="match status" value="1"/>
</dbReference>
<protein>
    <submittedName>
        <fullName evidence="1">Putative carbonic anhydrase-related protein</fullName>
    </submittedName>
</protein>
<accession>C0J1H9</accession>
<organism evidence="1">
    <name type="scientific">Escherichia coli</name>
    <dbReference type="NCBI Taxonomy" id="562"/>
    <lineage>
        <taxon>Bacteria</taxon>
        <taxon>Pseudomonadati</taxon>
        <taxon>Pseudomonadota</taxon>
        <taxon>Gammaproteobacteria</taxon>
        <taxon>Enterobacterales</taxon>
        <taxon>Enterobacteriaceae</taxon>
        <taxon>Escherichia</taxon>
    </lineage>
</organism>
<dbReference type="PANTHER" id="PTHR43360">
    <property type="entry name" value="CARBON DIOXIDE CONCENTRATING MECHANISM PROTEIN CCMM"/>
    <property type="match status" value="1"/>
</dbReference>
<dbReference type="Gene3D" id="2.160.10.10">
    <property type="entry name" value="Hexapeptide repeat proteins"/>
    <property type="match status" value="1"/>
</dbReference>
<dbReference type="SUPFAM" id="SSF51161">
    <property type="entry name" value="Trimeric LpxA-like enzymes"/>
    <property type="match status" value="1"/>
</dbReference>
<dbReference type="InterPro" id="IPR052265">
    <property type="entry name" value="Gamma-CA"/>
</dbReference>
<evidence type="ECO:0000313" key="1">
    <source>
        <dbReference type="EMBL" id="ACI01744.1"/>
    </source>
</evidence>
<dbReference type="EMBL" id="EU681267">
    <property type="protein sequence ID" value="ACI01744.1"/>
    <property type="molecule type" value="Genomic_DNA"/>
</dbReference>
<dbReference type="InterPro" id="IPR001451">
    <property type="entry name" value="Hexapep"/>
</dbReference>
<name>C0J1H9_ECOLX</name>
<dbReference type="AlphaFoldDB" id="C0J1H9"/>
<reference evidence="1" key="1">
    <citation type="submission" date="2008-04" db="EMBL/GenBank/DDBJ databases">
        <title>Characterization of a novel DNA region in Escherichia coli acquired by horizontal gene transfer.</title>
        <authorList>
            <person name="Schubert S."/>
            <person name="Preisach B."/>
        </authorList>
    </citation>
    <scope>NUCLEOTIDE SEQUENCE</scope>
    <source>
        <strain evidence="1">ECOR31</strain>
    </source>
</reference>
<dbReference type="InterPro" id="IPR011004">
    <property type="entry name" value="Trimer_LpxA-like_sf"/>
</dbReference>
<proteinExistence type="predicted"/>